<dbReference type="PROSITE" id="PS50889">
    <property type="entry name" value="S4"/>
    <property type="match status" value="1"/>
</dbReference>
<dbReference type="InterPro" id="IPR018496">
    <property type="entry name" value="PsdUridine_synth_RsuA/RluB_CS"/>
</dbReference>
<comment type="caution">
    <text evidence="9">The sequence shown here is derived from an EMBL/GenBank/DDBJ whole genome shotgun (WGS) entry which is preliminary data.</text>
</comment>
<keyword evidence="5" id="KW-0694">RNA-binding</keyword>
<dbReference type="PROSITE" id="PS01149">
    <property type="entry name" value="PSI_RSU"/>
    <property type="match status" value="1"/>
</dbReference>
<dbReference type="InterPro" id="IPR036986">
    <property type="entry name" value="S4_RNA-bd_sf"/>
</dbReference>
<dbReference type="AlphaFoldDB" id="A0A5R9GMA5"/>
<evidence type="ECO:0000256" key="2">
    <source>
        <dbReference type="ARBA" id="ARBA00023235"/>
    </source>
</evidence>
<dbReference type="Pfam" id="PF00849">
    <property type="entry name" value="PseudoU_synth_2"/>
    <property type="match status" value="1"/>
</dbReference>
<evidence type="ECO:0000256" key="4">
    <source>
        <dbReference type="ARBA" id="ARBA00036535"/>
    </source>
</evidence>
<dbReference type="RefSeq" id="WP_138239607.1">
    <property type="nucleotide sequence ID" value="NZ_VBRY01000008.1"/>
</dbReference>
<dbReference type="InterPro" id="IPR006145">
    <property type="entry name" value="PsdUridine_synth_RsuA/RluA"/>
</dbReference>
<dbReference type="PANTHER" id="PTHR47683:SF2">
    <property type="entry name" value="RNA-BINDING S4 DOMAIN-CONTAINING PROTEIN"/>
    <property type="match status" value="1"/>
</dbReference>
<evidence type="ECO:0000259" key="8">
    <source>
        <dbReference type="SMART" id="SM00363"/>
    </source>
</evidence>
<dbReference type="PANTHER" id="PTHR47683">
    <property type="entry name" value="PSEUDOURIDINE SYNTHASE FAMILY PROTEIN-RELATED"/>
    <property type="match status" value="1"/>
</dbReference>
<protein>
    <recommendedName>
        <fullName evidence="6">Pseudouridine synthase</fullName>
        <ecNumber evidence="6">5.4.99.-</ecNumber>
    </recommendedName>
</protein>
<dbReference type="InterPro" id="IPR042092">
    <property type="entry name" value="PsdUridine_s_RsuA/RluB/E/F_cat"/>
</dbReference>
<proteinExistence type="inferred from homology"/>
<evidence type="ECO:0000256" key="6">
    <source>
        <dbReference type="RuleBase" id="RU003887"/>
    </source>
</evidence>
<dbReference type="CDD" id="cd00165">
    <property type="entry name" value="S4"/>
    <property type="match status" value="1"/>
</dbReference>
<reference evidence="9 10" key="1">
    <citation type="journal article" date="2019" name="Appl. Environ. Microbiol.">
        <title>Environmental Evidence and Genomic Insight of Iron-oxidizing Bacteria Preference Towards More Corrosion Resistant Stainless Steel at Higher Salinities.</title>
        <authorList>
            <person name="Garrison C.E."/>
            <person name="Price K.A."/>
            <person name="Field E.K."/>
        </authorList>
    </citation>
    <scope>NUCLEOTIDE SEQUENCE [LARGE SCALE GENOMIC DNA]</scope>
    <source>
        <strain evidence="9 10">P3</strain>
    </source>
</reference>
<dbReference type="EMBL" id="VBRY01000008">
    <property type="protein sequence ID" value="TLS66778.1"/>
    <property type="molecule type" value="Genomic_DNA"/>
</dbReference>
<evidence type="ECO:0000256" key="1">
    <source>
        <dbReference type="ARBA" id="ARBA00008348"/>
    </source>
</evidence>
<dbReference type="FunFam" id="3.10.290.10:FF:000003">
    <property type="entry name" value="Pseudouridine synthase"/>
    <property type="match status" value="1"/>
</dbReference>
<feature type="compositionally biased region" description="Basic and acidic residues" evidence="7">
    <location>
        <begin position="266"/>
        <end position="279"/>
    </location>
</feature>
<name>A0A5R9GMA5_9PROT</name>
<dbReference type="GO" id="GO:0160138">
    <property type="term" value="F:23S rRNA pseudouridine(2604) synthase activity"/>
    <property type="evidence" value="ECO:0007669"/>
    <property type="project" value="UniProtKB-EC"/>
</dbReference>
<dbReference type="InterPro" id="IPR020103">
    <property type="entry name" value="PsdUridine_synth_cat_dom_sf"/>
</dbReference>
<evidence type="ECO:0000313" key="10">
    <source>
        <dbReference type="Proteomes" id="UP000306585"/>
    </source>
</evidence>
<dbReference type="NCBIfam" id="TIGR00093">
    <property type="entry name" value="pseudouridine synthase"/>
    <property type="match status" value="1"/>
</dbReference>
<dbReference type="SUPFAM" id="SSF55174">
    <property type="entry name" value="Alpha-L RNA-binding motif"/>
    <property type="match status" value="1"/>
</dbReference>
<dbReference type="Proteomes" id="UP000306585">
    <property type="component" value="Unassembled WGS sequence"/>
</dbReference>
<feature type="compositionally biased region" description="Basic residues" evidence="7">
    <location>
        <begin position="8"/>
        <end position="27"/>
    </location>
</feature>
<dbReference type="Gene3D" id="3.30.70.580">
    <property type="entry name" value="Pseudouridine synthase I, catalytic domain, N-terminal subdomain"/>
    <property type="match status" value="1"/>
</dbReference>
<organism evidence="9 10">
    <name type="scientific">Mariprofundus erugo</name>
    <dbReference type="NCBI Taxonomy" id="2528639"/>
    <lineage>
        <taxon>Bacteria</taxon>
        <taxon>Pseudomonadati</taxon>
        <taxon>Pseudomonadota</taxon>
        <taxon>Candidatius Mariprofundia</taxon>
        <taxon>Mariprofundales</taxon>
        <taxon>Mariprofundaceae</taxon>
        <taxon>Mariprofundus</taxon>
    </lineage>
</organism>
<feature type="region of interest" description="Disordered" evidence="7">
    <location>
        <begin position="1"/>
        <end position="40"/>
    </location>
</feature>
<dbReference type="InterPro" id="IPR050343">
    <property type="entry name" value="RsuA_PseudoU_synthase"/>
</dbReference>
<dbReference type="InterPro" id="IPR020094">
    <property type="entry name" value="TruA/RsuA/RluB/E/F_N"/>
</dbReference>
<evidence type="ECO:0000256" key="3">
    <source>
        <dbReference type="ARBA" id="ARBA00036390"/>
    </source>
</evidence>
<comment type="similarity">
    <text evidence="1 6">Belongs to the pseudouridine synthase RsuA family.</text>
</comment>
<gene>
    <name evidence="9" type="ORF">FEF65_09675</name>
</gene>
<evidence type="ECO:0000256" key="5">
    <source>
        <dbReference type="PROSITE-ProRule" id="PRU00182"/>
    </source>
</evidence>
<feature type="domain" description="RNA-binding S4" evidence="8">
    <location>
        <begin position="41"/>
        <end position="100"/>
    </location>
</feature>
<dbReference type="InterPro" id="IPR002942">
    <property type="entry name" value="S4_RNA-bd"/>
</dbReference>
<dbReference type="OrthoDB" id="5291220at2"/>
<sequence>MKQEQKKKPQQKRAAKKPPLKGKPVKKAKPEATPAEPGSSERINRYLARCGLCSRREADRWIHAGRVTINGKLIETPGVPVSPGDTVKVDGKLAEAQEGHTYILYNKPKGQLCSRSDKRGRPLIYDFIDVAANVHSIGRLDMDTEGLLLLTDDGALTRALTHPAAKVPREYRARVAGQVALETLEKLRRGGMDIGRGDLSDAWEVSVDSESAGHTWLTIVILRGRWREVRRTLEKCGHPVRRLMRTRFGPMKLDEEMPKGSYRKLNRGEIRKLRDRVQDPEATNQPD</sequence>
<feature type="region of interest" description="Disordered" evidence="7">
    <location>
        <begin position="253"/>
        <end position="287"/>
    </location>
</feature>
<dbReference type="SUPFAM" id="SSF55120">
    <property type="entry name" value="Pseudouridine synthase"/>
    <property type="match status" value="1"/>
</dbReference>
<dbReference type="EC" id="5.4.99.-" evidence="6"/>
<dbReference type="InterPro" id="IPR000748">
    <property type="entry name" value="PsdUridine_synth_RsuA/RluB/E/F"/>
</dbReference>
<dbReference type="Gene3D" id="3.10.290.10">
    <property type="entry name" value="RNA-binding S4 domain"/>
    <property type="match status" value="1"/>
</dbReference>
<dbReference type="GO" id="GO:0000455">
    <property type="term" value="P:enzyme-directed rRNA pseudouridine synthesis"/>
    <property type="evidence" value="ECO:0007669"/>
    <property type="project" value="UniProtKB-ARBA"/>
</dbReference>
<keyword evidence="2 6" id="KW-0413">Isomerase</keyword>
<dbReference type="Gene3D" id="3.30.70.1560">
    <property type="entry name" value="Alpha-L RNA-binding motif"/>
    <property type="match status" value="1"/>
</dbReference>
<comment type="catalytic activity">
    <reaction evidence="3">
        <text>uridine(35) in tRNA(Tyr) = pseudouridine(35) in tRNA(Tyr)</text>
        <dbReference type="Rhea" id="RHEA:60556"/>
        <dbReference type="Rhea" id="RHEA-COMP:15607"/>
        <dbReference type="Rhea" id="RHEA-COMP:15608"/>
        <dbReference type="ChEBI" id="CHEBI:65314"/>
        <dbReference type="ChEBI" id="CHEBI:65315"/>
    </reaction>
</comment>
<evidence type="ECO:0000313" key="9">
    <source>
        <dbReference type="EMBL" id="TLS66778.1"/>
    </source>
</evidence>
<dbReference type="CDD" id="cd02870">
    <property type="entry name" value="PseudoU_synth_RsuA_like"/>
    <property type="match status" value="1"/>
</dbReference>
<dbReference type="GO" id="GO:0003723">
    <property type="term" value="F:RNA binding"/>
    <property type="evidence" value="ECO:0007669"/>
    <property type="project" value="UniProtKB-KW"/>
</dbReference>
<accession>A0A5R9GMA5</accession>
<dbReference type="Pfam" id="PF01479">
    <property type="entry name" value="S4"/>
    <property type="match status" value="1"/>
</dbReference>
<evidence type="ECO:0000256" key="7">
    <source>
        <dbReference type="SAM" id="MobiDB-lite"/>
    </source>
</evidence>
<comment type="catalytic activity">
    <reaction evidence="4">
        <text>uridine(2604) in 23S rRNA = pseudouridine(2604) in 23S rRNA</text>
        <dbReference type="Rhea" id="RHEA:38875"/>
        <dbReference type="Rhea" id="RHEA-COMP:10093"/>
        <dbReference type="Rhea" id="RHEA-COMP:10094"/>
        <dbReference type="ChEBI" id="CHEBI:65314"/>
        <dbReference type="ChEBI" id="CHEBI:65315"/>
        <dbReference type="EC" id="5.4.99.21"/>
    </reaction>
</comment>
<dbReference type="SMART" id="SM00363">
    <property type="entry name" value="S4"/>
    <property type="match status" value="1"/>
</dbReference>
<keyword evidence="10" id="KW-1185">Reference proteome</keyword>